<evidence type="ECO:0000256" key="4">
    <source>
        <dbReference type="PROSITE-ProRule" id="PRU00335"/>
    </source>
</evidence>
<evidence type="ECO:0000313" key="6">
    <source>
        <dbReference type="EMBL" id="QDV06202.1"/>
    </source>
</evidence>
<dbReference type="FunFam" id="1.10.10.60:FF:000141">
    <property type="entry name" value="TetR family transcriptional regulator"/>
    <property type="match status" value="1"/>
</dbReference>
<keyword evidence="1" id="KW-0805">Transcription regulation</keyword>
<dbReference type="PANTHER" id="PTHR30055">
    <property type="entry name" value="HTH-TYPE TRANSCRIPTIONAL REGULATOR RUTR"/>
    <property type="match status" value="1"/>
</dbReference>
<dbReference type="AlphaFoldDB" id="A0A518EQ35"/>
<dbReference type="Pfam" id="PF00440">
    <property type="entry name" value="TetR_N"/>
    <property type="match status" value="1"/>
</dbReference>
<dbReference type="PROSITE" id="PS01081">
    <property type="entry name" value="HTH_TETR_1"/>
    <property type="match status" value="1"/>
</dbReference>
<dbReference type="EMBL" id="CP036434">
    <property type="protein sequence ID" value="QDV06202.1"/>
    <property type="molecule type" value="Genomic_DNA"/>
</dbReference>
<evidence type="ECO:0000256" key="3">
    <source>
        <dbReference type="ARBA" id="ARBA00023163"/>
    </source>
</evidence>
<sequence>MLAPMRTVSAKQQEIREREQTILDLAQAMLLERGYLGLSMDRIAEEVGVSKGTVYQHFVSKEDLLAAVAVRSANTRAELFERAATFRGTTRERMGAIGAAAELFFTLFPHHEQAERVIKSSSGSEKITPERSLSLDTCVFRCFGTATGVIRDAVASGDLALRPGQSVEQVCVGLWNLYTGAFLMRDLESHLNIPAVTDPMPALVANSQVLLDGFGWRALSTEHDYESARLRVFEEVFPTEAKAAGLLPA</sequence>
<dbReference type="GO" id="GO:0003700">
    <property type="term" value="F:DNA-binding transcription factor activity"/>
    <property type="evidence" value="ECO:0007669"/>
    <property type="project" value="TreeGrafter"/>
</dbReference>
<dbReference type="InterPro" id="IPR023772">
    <property type="entry name" value="DNA-bd_HTH_TetR-type_CS"/>
</dbReference>
<proteinExistence type="predicted"/>
<name>A0A518EQ35_9BACT</name>
<dbReference type="Proteomes" id="UP000320390">
    <property type="component" value="Chromosome"/>
</dbReference>
<dbReference type="InterPro" id="IPR050109">
    <property type="entry name" value="HTH-type_TetR-like_transc_reg"/>
</dbReference>
<reference evidence="6 7" key="1">
    <citation type="submission" date="2019-02" db="EMBL/GenBank/DDBJ databases">
        <title>Deep-cultivation of Planctomycetes and their phenomic and genomic characterization uncovers novel biology.</title>
        <authorList>
            <person name="Wiegand S."/>
            <person name="Jogler M."/>
            <person name="Boedeker C."/>
            <person name="Pinto D."/>
            <person name="Vollmers J."/>
            <person name="Rivas-Marin E."/>
            <person name="Kohn T."/>
            <person name="Peeters S.H."/>
            <person name="Heuer A."/>
            <person name="Rast P."/>
            <person name="Oberbeckmann S."/>
            <person name="Bunk B."/>
            <person name="Jeske O."/>
            <person name="Meyerdierks A."/>
            <person name="Storesund J.E."/>
            <person name="Kallscheuer N."/>
            <person name="Luecker S."/>
            <person name="Lage O.M."/>
            <person name="Pohl T."/>
            <person name="Merkel B.J."/>
            <person name="Hornburger P."/>
            <person name="Mueller R.-W."/>
            <person name="Bruemmer F."/>
            <person name="Labrenz M."/>
            <person name="Spormann A.M."/>
            <person name="Op den Camp H."/>
            <person name="Overmann J."/>
            <person name="Amann R."/>
            <person name="Jetten M.S.M."/>
            <person name="Mascher T."/>
            <person name="Medema M.H."/>
            <person name="Devos D.P."/>
            <person name="Kaster A.-K."/>
            <person name="Ovreas L."/>
            <person name="Rohde M."/>
            <person name="Galperin M.Y."/>
            <person name="Jogler C."/>
        </authorList>
    </citation>
    <scope>NUCLEOTIDE SEQUENCE [LARGE SCALE GENOMIC DNA]</scope>
    <source>
        <strain evidence="6 7">Poly30</strain>
    </source>
</reference>
<dbReference type="Gene3D" id="1.10.357.10">
    <property type="entry name" value="Tetracycline Repressor, domain 2"/>
    <property type="match status" value="1"/>
</dbReference>
<dbReference type="PRINTS" id="PR00455">
    <property type="entry name" value="HTHTETR"/>
</dbReference>
<evidence type="ECO:0000256" key="1">
    <source>
        <dbReference type="ARBA" id="ARBA00023015"/>
    </source>
</evidence>
<feature type="domain" description="HTH tetR-type" evidence="5">
    <location>
        <begin position="16"/>
        <end position="76"/>
    </location>
</feature>
<protein>
    <submittedName>
        <fullName evidence="6">HTH-type transcriptional repressor Bm3R1</fullName>
    </submittedName>
</protein>
<dbReference type="OrthoDB" id="9814200at2"/>
<dbReference type="InterPro" id="IPR001647">
    <property type="entry name" value="HTH_TetR"/>
</dbReference>
<evidence type="ECO:0000313" key="7">
    <source>
        <dbReference type="Proteomes" id="UP000320390"/>
    </source>
</evidence>
<dbReference type="SUPFAM" id="SSF46689">
    <property type="entry name" value="Homeodomain-like"/>
    <property type="match status" value="1"/>
</dbReference>
<dbReference type="GO" id="GO:0000976">
    <property type="term" value="F:transcription cis-regulatory region binding"/>
    <property type="evidence" value="ECO:0007669"/>
    <property type="project" value="TreeGrafter"/>
</dbReference>
<keyword evidence="2 4" id="KW-0238">DNA-binding</keyword>
<evidence type="ECO:0000259" key="5">
    <source>
        <dbReference type="PROSITE" id="PS50977"/>
    </source>
</evidence>
<evidence type="ECO:0000256" key="2">
    <source>
        <dbReference type="ARBA" id="ARBA00023125"/>
    </source>
</evidence>
<dbReference type="PROSITE" id="PS50977">
    <property type="entry name" value="HTH_TETR_2"/>
    <property type="match status" value="1"/>
</dbReference>
<gene>
    <name evidence="6" type="primary">bm3R1</name>
    <name evidence="6" type="ORF">Poly30_17090</name>
</gene>
<keyword evidence="3" id="KW-0804">Transcription</keyword>
<keyword evidence="7" id="KW-1185">Reference proteome</keyword>
<dbReference type="InterPro" id="IPR009057">
    <property type="entry name" value="Homeodomain-like_sf"/>
</dbReference>
<accession>A0A518EQ35</accession>
<feature type="DNA-binding region" description="H-T-H motif" evidence="4">
    <location>
        <begin position="39"/>
        <end position="58"/>
    </location>
</feature>
<organism evidence="6 7">
    <name type="scientific">Saltatorellus ferox</name>
    <dbReference type="NCBI Taxonomy" id="2528018"/>
    <lineage>
        <taxon>Bacteria</taxon>
        <taxon>Pseudomonadati</taxon>
        <taxon>Planctomycetota</taxon>
        <taxon>Planctomycetia</taxon>
        <taxon>Planctomycetia incertae sedis</taxon>
        <taxon>Saltatorellus</taxon>
    </lineage>
</organism>
<dbReference type="PANTHER" id="PTHR30055:SF234">
    <property type="entry name" value="HTH-TYPE TRANSCRIPTIONAL REGULATOR BETI"/>
    <property type="match status" value="1"/>
</dbReference>